<dbReference type="InterPro" id="IPR006693">
    <property type="entry name" value="AB_hydrolase_lipase"/>
</dbReference>
<dbReference type="GO" id="GO:0016788">
    <property type="term" value="F:hydrolase activity, acting on ester bonds"/>
    <property type="evidence" value="ECO:0007669"/>
    <property type="project" value="InterPro"/>
</dbReference>
<dbReference type="Pfam" id="PF04083">
    <property type="entry name" value="Abhydro_lipase"/>
    <property type="match status" value="1"/>
</dbReference>
<evidence type="ECO:0000313" key="10">
    <source>
        <dbReference type="Proteomes" id="UP000694866"/>
    </source>
</evidence>
<keyword evidence="2" id="KW-0732">Signal</keyword>
<evidence type="ECO:0000259" key="8">
    <source>
        <dbReference type="Pfam" id="PF04083"/>
    </source>
</evidence>
<evidence type="ECO:0000259" key="9">
    <source>
        <dbReference type="Pfam" id="PF12146"/>
    </source>
</evidence>
<evidence type="ECO:0000256" key="5">
    <source>
        <dbReference type="ARBA" id="ARBA00023098"/>
    </source>
</evidence>
<dbReference type="SUPFAM" id="SSF53474">
    <property type="entry name" value="alpha/beta-Hydrolases"/>
    <property type="match status" value="1"/>
</dbReference>
<dbReference type="InterPro" id="IPR022742">
    <property type="entry name" value="Hydrolase_4"/>
</dbReference>
<name>A0A9R1STJ2_9HYME</name>
<keyword evidence="4" id="KW-0442">Lipid degradation</keyword>
<dbReference type="FunFam" id="3.40.50.1820:FF:000057">
    <property type="entry name" value="Lipase"/>
    <property type="match status" value="1"/>
</dbReference>
<protein>
    <submittedName>
        <fullName evidence="11">Lipase 3-like</fullName>
    </submittedName>
</protein>
<dbReference type="RefSeq" id="XP_011296882.1">
    <property type="nucleotide sequence ID" value="XM_011298580.1"/>
</dbReference>
<dbReference type="GeneID" id="105262794"/>
<dbReference type="Proteomes" id="UP000694866">
    <property type="component" value="Unplaced"/>
</dbReference>
<dbReference type="AlphaFoldDB" id="A0A9R1STJ2"/>
<dbReference type="KEGG" id="fas:105262794"/>
<dbReference type="Gene3D" id="3.40.50.1820">
    <property type="entry name" value="alpha/beta hydrolase"/>
    <property type="match status" value="1"/>
</dbReference>
<keyword evidence="5" id="KW-0443">Lipid metabolism</keyword>
<feature type="domain" description="Partial AB-hydrolase lipase" evidence="8">
    <location>
        <begin position="80"/>
        <end position="132"/>
    </location>
</feature>
<feature type="active site" description="Charge relay system" evidence="7">
    <location>
        <position position="381"/>
    </location>
</feature>
<evidence type="ECO:0000256" key="6">
    <source>
        <dbReference type="ARBA" id="ARBA00023180"/>
    </source>
</evidence>
<comment type="similarity">
    <text evidence="1">Belongs to the AB hydrolase superfamily. Lipase family.</text>
</comment>
<reference evidence="11" key="1">
    <citation type="submission" date="2025-08" db="UniProtKB">
        <authorList>
            <consortium name="RefSeq"/>
        </authorList>
    </citation>
    <scope>IDENTIFICATION</scope>
    <source>
        <strain evidence="11">USDA-PBARC FA_bdor</strain>
        <tissue evidence="11">Whole organism</tissue>
    </source>
</reference>
<dbReference type="InterPro" id="IPR029058">
    <property type="entry name" value="AB_hydrolase_fold"/>
</dbReference>
<dbReference type="PIRSF" id="PIRSF000862">
    <property type="entry name" value="Steryl_ester_lip"/>
    <property type="match status" value="1"/>
</dbReference>
<evidence type="ECO:0000256" key="3">
    <source>
        <dbReference type="ARBA" id="ARBA00022801"/>
    </source>
</evidence>
<evidence type="ECO:0000256" key="2">
    <source>
        <dbReference type="ARBA" id="ARBA00022729"/>
    </source>
</evidence>
<organism evidence="10 11">
    <name type="scientific">Fopius arisanus</name>
    <dbReference type="NCBI Taxonomy" id="64838"/>
    <lineage>
        <taxon>Eukaryota</taxon>
        <taxon>Metazoa</taxon>
        <taxon>Ecdysozoa</taxon>
        <taxon>Arthropoda</taxon>
        <taxon>Hexapoda</taxon>
        <taxon>Insecta</taxon>
        <taxon>Pterygota</taxon>
        <taxon>Neoptera</taxon>
        <taxon>Endopterygota</taxon>
        <taxon>Hymenoptera</taxon>
        <taxon>Apocrita</taxon>
        <taxon>Ichneumonoidea</taxon>
        <taxon>Braconidae</taxon>
        <taxon>Opiinae</taxon>
        <taxon>Fopius</taxon>
    </lineage>
</organism>
<evidence type="ECO:0000313" key="11">
    <source>
        <dbReference type="RefSeq" id="XP_011296882.1"/>
    </source>
</evidence>
<evidence type="ECO:0000256" key="7">
    <source>
        <dbReference type="PIRSR" id="PIRSR000862-1"/>
    </source>
</evidence>
<feature type="active site" description="Charge relay system" evidence="7">
    <location>
        <position position="412"/>
    </location>
</feature>
<feature type="domain" description="Serine aminopeptidase S33" evidence="9">
    <location>
        <begin position="135"/>
        <end position="253"/>
    </location>
</feature>
<dbReference type="InterPro" id="IPR025483">
    <property type="entry name" value="Lipase_euk"/>
</dbReference>
<keyword evidence="3" id="KW-0378">Hydrolase</keyword>
<keyword evidence="6" id="KW-0325">Glycoprotein</keyword>
<evidence type="ECO:0000256" key="4">
    <source>
        <dbReference type="ARBA" id="ARBA00022963"/>
    </source>
</evidence>
<dbReference type="GO" id="GO:0016042">
    <property type="term" value="P:lipid catabolic process"/>
    <property type="evidence" value="ECO:0007669"/>
    <property type="project" value="UniProtKB-KW"/>
</dbReference>
<dbReference type="Pfam" id="PF12146">
    <property type="entry name" value="Hydrolase_4"/>
    <property type="match status" value="1"/>
</dbReference>
<gene>
    <name evidence="11" type="primary">LOC105262794</name>
</gene>
<feature type="active site" description="Nucleophile" evidence="7">
    <location>
        <position position="208"/>
    </location>
</feature>
<dbReference type="OrthoDB" id="9974421at2759"/>
<dbReference type="PANTHER" id="PTHR11005">
    <property type="entry name" value="LYSOSOMAL ACID LIPASE-RELATED"/>
    <property type="match status" value="1"/>
</dbReference>
<proteinExistence type="inferred from homology"/>
<evidence type="ECO:0000256" key="1">
    <source>
        <dbReference type="ARBA" id="ARBA00010701"/>
    </source>
</evidence>
<sequence length="442" mass="50815">MILANSKYLIVQFFMGRSLQSAVCILILIDTVFANITDNQLTPEERSFDNDGNFISNSNAIEKWIENHLFSYDPDTILTTPEIIRRAGYPAESYTVQTGDGYLLTMHRIPNDTGYPVFLQHGFLSSSADWTFTGKGRALAYLLSDAGFDVWLGNYRGNTYSRSHIYLTPEFHEFWDFSWHEMGIYDMPAMIQHVYNYRKLPLIYIGHSVGTTALFVMAANRPDMHDKIRLAICYAPVAIVTHWKSPVRFLAPFARTFEFLSVITGYKEILSRNPASNLVSRWLCSWLRIQQAVCETIIFSQVGPDYSELDLDIIPNLVAHFPAGSSSKALLHYLQVHNSGQFRAYDYGIRKNLEVYHTIQPPVYDASQMNVPMFFFYSLNDWLAPQQDVKSFYNELPNKYGIAEINYRSFSHEDFLWAHDANTIVYDQTIEIIKSAINGSKY</sequence>
<accession>A0A9R1STJ2</accession>
<keyword evidence="10" id="KW-1185">Reference proteome</keyword>